<dbReference type="SUPFAM" id="SSF54928">
    <property type="entry name" value="RNA-binding domain, RBD"/>
    <property type="match status" value="2"/>
</dbReference>
<comment type="caution">
    <text evidence="7">The sequence shown here is derived from an EMBL/GenBank/DDBJ whole genome shotgun (WGS) entry which is preliminary data.</text>
</comment>
<feature type="compositionally biased region" description="Low complexity" evidence="5">
    <location>
        <begin position="288"/>
        <end position="304"/>
    </location>
</feature>
<dbReference type="Gene3D" id="3.30.70.330">
    <property type="match status" value="1"/>
</dbReference>
<accession>A0AAN7VZ35</accession>
<feature type="compositionally biased region" description="Low complexity" evidence="5">
    <location>
        <begin position="332"/>
        <end position="362"/>
    </location>
</feature>
<dbReference type="Pfam" id="PF03467">
    <property type="entry name" value="Smg4_UPF3"/>
    <property type="match status" value="1"/>
</dbReference>
<comment type="subcellular location">
    <subcellularLocation>
        <location evidence="1">Nucleus</location>
    </subcellularLocation>
</comment>
<evidence type="ECO:0000256" key="5">
    <source>
        <dbReference type="SAM" id="MobiDB-lite"/>
    </source>
</evidence>
<evidence type="ECO:0000313" key="8">
    <source>
        <dbReference type="Proteomes" id="UP001310594"/>
    </source>
</evidence>
<feature type="domain" description="UPF3" evidence="6">
    <location>
        <begin position="33"/>
        <end position="202"/>
    </location>
</feature>
<feature type="compositionally biased region" description="Low complexity" evidence="5">
    <location>
        <begin position="515"/>
        <end position="530"/>
    </location>
</feature>
<evidence type="ECO:0000313" key="7">
    <source>
        <dbReference type="EMBL" id="KAK5689411.1"/>
    </source>
</evidence>
<dbReference type="GO" id="GO:0003729">
    <property type="term" value="F:mRNA binding"/>
    <property type="evidence" value="ECO:0007669"/>
    <property type="project" value="TreeGrafter"/>
</dbReference>
<evidence type="ECO:0000256" key="3">
    <source>
        <dbReference type="ARBA" id="ARBA00023161"/>
    </source>
</evidence>
<dbReference type="CDD" id="cd00590">
    <property type="entry name" value="RRM_SF"/>
    <property type="match status" value="1"/>
</dbReference>
<reference evidence="7" key="1">
    <citation type="submission" date="2023-08" db="EMBL/GenBank/DDBJ databases">
        <title>Black Yeasts Isolated from many extreme environments.</title>
        <authorList>
            <person name="Coleine C."/>
            <person name="Stajich J.E."/>
            <person name="Selbmann L."/>
        </authorList>
    </citation>
    <scope>NUCLEOTIDE SEQUENCE</scope>
    <source>
        <strain evidence="7">CCFEE 5810</strain>
    </source>
</reference>
<dbReference type="InterPro" id="IPR012677">
    <property type="entry name" value="Nucleotide-bd_a/b_plait_sf"/>
</dbReference>
<evidence type="ECO:0000256" key="2">
    <source>
        <dbReference type="ARBA" id="ARBA00005991"/>
    </source>
</evidence>
<feature type="region of interest" description="Disordered" evidence="5">
    <location>
        <begin position="515"/>
        <end position="543"/>
    </location>
</feature>
<dbReference type="InterPro" id="IPR035979">
    <property type="entry name" value="RBD_domain_sf"/>
</dbReference>
<dbReference type="GO" id="GO:0045727">
    <property type="term" value="P:positive regulation of translation"/>
    <property type="evidence" value="ECO:0007669"/>
    <property type="project" value="TreeGrafter"/>
</dbReference>
<keyword evidence="4" id="KW-0539">Nucleus</keyword>
<dbReference type="InterPro" id="IPR005120">
    <property type="entry name" value="UPF3_dom"/>
</dbReference>
<protein>
    <recommendedName>
        <fullName evidence="6">UPF3 domain-containing protein</fullName>
    </recommendedName>
</protein>
<evidence type="ECO:0000256" key="1">
    <source>
        <dbReference type="ARBA" id="ARBA00004123"/>
    </source>
</evidence>
<keyword evidence="3" id="KW-0866">Nonsense-mediated mRNA decay</keyword>
<dbReference type="EMBL" id="JAVRQU010000032">
    <property type="protein sequence ID" value="KAK5689411.1"/>
    <property type="molecule type" value="Genomic_DNA"/>
</dbReference>
<proteinExistence type="inferred from homology"/>
<dbReference type="GO" id="GO:0005737">
    <property type="term" value="C:cytoplasm"/>
    <property type="evidence" value="ECO:0007669"/>
    <property type="project" value="TreeGrafter"/>
</dbReference>
<feature type="region of interest" description="Disordered" evidence="5">
    <location>
        <begin position="256"/>
        <end position="395"/>
    </location>
</feature>
<dbReference type="Proteomes" id="UP001310594">
    <property type="component" value="Unassembled WGS sequence"/>
</dbReference>
<evidence type="ECO:0000256" key="4">
    <source>
        <dbReference type="ARBA" id="ARBA00023242"/>
    </source>
</evidence>
<dbReference type="InterPro" id="IPR039722">
    <property type="entry name" value="Upf3"/>
</dbReference>
<organism evidence="7 8">
    <name type="scientific">Elasticomyces elasticus</name>
    <dbReference type="NCBI Taxonomy" id="574655"/>
    <lineage>
        <taxon>Eukaryota</taxon>
        <taxon>Fungi</taxon>
        <taxon>Dikarya</taxon>
        <taxon>Ascomycota</taxon>
        <taxon>Pezizomycotina</taxon>
        <taxon>Dothideomycetes</taxon>
        <taxon>Dothideomycetidae</taxon>
        <taxon>Mycosphaerellales</taxon>
        <taxon>Teratosphaeriaceae</taxon>
        <taxon>Elasticomyces</taxon>
    </lineage>
</organism>
<gene>
    <name evidence="7" type="ORF">LTR97_012885</name>
</gene>
<dbReference type="GO" id="GO:0005730">
    <property type="term" value="C:nucleolus"/>
    <property type="evidence" value="ECO:0007669"/>
    <property type="project" value="TreeGrafter"/>
</dbReference>
<feature type="compositionally biased region" description="Basic and acidic residues" evidence="5">
    <location>
        <begin position="319"/>
        <end position="330"/>
    </location>
</feature>
<sequence>MPPKVISKNNDRPGGVLAVNAAARAAPSKSSLRLKIEVRRLPPSLTLSEYEEILGDEWKLGKGKVDWREYRPGKLKAPGKLPEQSRCYVHLAHESYVKDFEQRFLSVVFHDKAGSHRNPDIKHLPPTLGFATNQRTPLQVKMRVDGRQGTIDQDAEFIAFLEAETMPFAKPTALEILSAEKEKGGMKMKSTPLIEDLRAKKELRAKVAAEKVEKKKADDKKAAQAKSDAKEAEKTALQLKVEQAAKEAAKVLTKQAAVKQQTPAVTQPVAAKPTSPARTKRAVQSPKPQSATSANPATAAASPAPERRPAPRQRNNADGIRKMLQKDLGIRPKPAAATQPTNAPAATKPAQATTASPASSTPTSPPPVVSPITQPPVQQPKPNPAPPKPAPTPTTLKAYLKHANPSQGMTEMLILRALAEYGEVANVTIDPRKGTGIAVFRDAEGLKKAMAAKRVTVAKGAVEVMEFRDRSGEAMGPRGGGVMRGRGGFRGGRGGRVGPVAAVNATVTAPQASAPLANATAASPATASTPIRALNTPVEGRLA</sequence>
<comment type="similarity">
    <text evidence="2">Belongs to the RENT3 family.</text>
</comment>
<dbReference type="PANTHER" id="PTHR13112">
    <property type="entry name" value="UPF3 REGULATOR OF NONSENSE TRANSCRIPTS-LIKE PROTEIN"/>
    <property type="match status" value="1"/>
</dbReference>
<dbReference type="PANTHER" id="PTHR13112:SF0">
    <property type="entry name" value="FI21285P1"/>
    <property type="match status" value="1"/>
</dbReference>
<dbReference type="GO" id="GO:0000184">
    <property type="term" value="P:nuclear-transcribed mRNA catabolic process, nonsense-mediated decay"/>
    <property type="evidence" value="ECO:0007669"/>
    <property type="project" value="UniProtKB-KW"/>
</dbReference>
<dbReference type="CDD" id="cd12455">
    <property type="entry name" value="RRM_like_Smg4_UPF3"/>
    <property type="match status" value="1"/>
</dbReference>
<evidence type="ECO:0000259" key="6">
    <source>
        <dbReference type="Pfam" id="PF03467"/>
    </source>
</evidence>
<dbReference type="AlphaFoldDB" id="A0AAN7VZ35"/>
<name>A0AAN7VZ35_9PEZI</name>
<feature type="compositionally biased region" description="Pro residues" evidence="5">
    <location>
        <begin position="363"/>
        <end position="392"/>
    </location>
</feature>
<feature type="region of interest" description="Disordered" evidence="5">
    <location>
        <begin position="209"/>
        <end position="229"/>
    </location>
</feature>